<evidence type="ECO:0000313" key="2">
    <source>
        <dbReference type="Proteomes" id="UP000256869"/>
    </source>
</evidence>
<dbReference type="RefSeq" id="WP_115993414.1">
    <property type="nucleotide sequence ID" value="NZ_QRDY01000007.1"/>
</dbReference>
<sequence>MNSKRMGVEDDMKIKLALLLVAVTIVTGCSVVEQIDRTVNYTSEAATYVDRTAEFARKLPDMAQQTANDLEVKEKLVAEMEAMKQRVADFNGLEAPDIAADVHAKLQSYNATLRQEIDQVLNSLLDNIPAVQAIKDSQIIQTLTDITSLTGQIDKLGG</sequence>
<reference evidence="1 2" key="1">
    <citation type="submission" date="2018-07" db="EMBL/GenBank/DDBJ databases">
        <title>Genomic Encyclopedia of Type Strains, Phase III (KMG-III): the genomes of soil and plant-associated and newly described type strains.</title>
        <authorList>
            <person name="Whitman W."/>
        </authorList>
    </citation>
    <scope>NUCLEOTIDE SEQUENCE [LARGE SCALE GENOMIC DNA]</scope>
    <source>
        <strain evidence="1 2">CECT 8236</strain>
    </source>
</reference>
<protein>
    <submittedName>
        <fullName evidence="1">Uncharacterized protein</fullName>
    </submittedName>
</protein>
<comment type="caution">
    <text evidence="1">The sequence shown here is derived from an EMBL/GenBank/DDBJ whole genome shotgun (WGS) entry which is preliminary data.</text>
</comment>
<accession>A0A3D9ICJ6</accession>
<dbReference type="InterPro" id="IPR045956">
    <property type="entry name" value="DUF6376"/>
</dbReference>
<evidence type="ECO:0000313" key="1">
    <source>
        <dbReference type="EMBL" id="RED59370.1"/>
    </source>
</evidence>
<gene>
    <name evidence="1" type="ORF">DFP95_107209</name>
</gene>
<dbReference type="Pfam" id="PF19903">
    <property type="entry name" value="DUF6376"/>
    <property type="match status" value="1"/>
</dbReference>
<keyword evidence="2" id="KW-1185">Reference proteome</keyword>
<dbReference type="PROSITE" id="PS51257">
    <property type="entry name" value="PROKAR_LIPOPROTEIN"/>
    <property type="match status" value="1"/>
</dbReference>
<organism evidence="1 2">
    <name type="scientific">Cohnella lupini</name>
    <dbReference type="NCBI Taxonomy" id="1294267"/>
    <lineage>
        <taxon>Bacteria</taxon>
        <taxon>Bacillati</taxon>
        <taxon>Bacillota</taxon>
        <taxon>Bacilli</taxon>
        <taxon>Bacillales</taxon>
        <taxon>Paenibacillaceae</taxon>
        <taxon>Cohnella</taxon>
    </lineage>
</organism>
<dbReference type="AlphaFoldDB" id="A0A3D9ICJ6"/>
<dbReference type="Proteomes" id="UP000256869">
    <property type="component" value="Unassembled WGS sequence"/>
</dbReference>
<proteinExistence type="predicted"/>
<dbReference type="EMBL" id="QRDY01000007">
    <property type="protein sequence ID" value="RED59370.1"/>
    <property type="molecule type" value="Genomic_DNA"/>
</dbReference>
<name>A0A3D9ICJ6_9BACL</name>